<feature type="transmembrane region" description="Helical" evidence="12">
    <location>
        <begin position="201"/>
        <end position="220"/>
    </location>
</feature>
<keyword evidence="8 12" id="KW-1133">Transmembrane helix</keyword>
<dbReference type="InterPro" id="IPR056790">
    <property type="entry name" value="Ribophorin_II_C"/>
</dbReference>
<evidence type="ECO:0000259" key="14">
    <source>
        <dbReference type="Pfam" id="PF25147"/>
    </source>
</evidence>
<evidence type="ECO:0000256" key="4">
    <source>
        <dbReference type="ARBA" id="ARBA00009038"/>
    </source>
</evidence>
<dbReference type="GO" id="GO:0006487">
    <property type="term" value="P:protein N-linked glycosylation"/>
    <property type="evidence" value="ECO:0007669"/>
    <property type="project" value="TreeGrafter"/>
</dbReference>
<dbReference type="Pfam" id="PF23860">
    <property type="entry name" value="Ribophorin_II_3rd"/>
    <property type="match status" value="1"/>
</dbReference>
<dbReference type="GO" id="GO:0008250">
    <property type="term" value="C:oligosaccharyltransferase complex"/>
    <property type="evidence" value="ECO:0007669"/>
    <property type="project" value="InterPro"/>
</dbReference>
<name>A0A9P6B8G0_9AGAM</name>
<evidence type="ECO:0000256" key="9">
    <source>
        <dbReference type="ARBA" id="ARBA00023136"/>
    </source>
</evidence>
<dbReference type="Proteomes" id="UP000886523">
    <property type="component" value="Unassembled WGS sequence"/>
</dbReference>
<keyword evidence="9 12" id="KW-0472">Membrane</keyword>
<feature type="domain" description="Ribophorin II third" evidence="13">
    <location>
        <begin position="49"/>
        <end position="128"/>
    </location>
</feature>
<dbReference type="InterPro" id="IPR008814">
    <property type="entry name" value="Swp1"/>
</dbReference>
<comment type="pathway">
    <text evidence="3">Protein modification; protein glycosylation.</text>
</comment>
<comment type="caution">
    <text evidence="15">The sequence shown here is derived from an EMBL/GenBank/DDBJ whole genome shotgun (WGS) entry which is preliminary data.</text>
</comment>
<evidence type="ECO:0000256" key="2">
    <source>
        <dbReference type="ARBA" id="ARBA00004477"/>
    </source>
</evidence>
<dbReference type="Pfam" id="PF25147">
    <property type="entry name" value="Ribophorin_II_C"/>
    <property type="match status" value="1"/>
</dbReference>
<feature type="transmembrane region" description="Helical" evidence="12">
    <location>
        <begin position="258"/>
        <end position="278"/>
    </location>
</feature>
<evidence type="ECO:0000256" key="6">
    <source>
        <dbReference type="ARBA" id="ARBA00022729"/>
    </source>
</evidence>
<evidence type="ECO:0000313" key="16">
    <source>
        <dbReference type="Proteomes" id="UP000886523"/>
    </source>
</evidence>
<keyword evidence="6" id="KW-0732">Signal</keyword>
<keyword evidence="7" id="KW-0256">Endoplasmic reticulum</keyword>
<evidence type="ECO:0000256" key="12">
    <source>
        <dbReference type="SAM" id="Phobius"/>
    </source>
</evidence>
<evidence type="ECO:0000256" key="3">
    <source>
        <dbReference type="ARBA" id="ARBA00004922"/>
    </source>
</evidence>
<organism evidence="15 16">
    <name type="scientific">Hydnum rufescens UP504</name>
    <dbReference type="NCBI Taxonomy" id="1448309"/>
    <lineage>
        <taxon>Eukaryota</taxon>
        <taxon>Fungi</taxon>
        <taxon>Dikarya</taxon>
        <taxon>Basidiomycota</taxon>
        <taxon>Agaricomycotina</taxon>
        <taxon>Agaricomycetes</taxon>
        <taxon>Cantharellales</taxon>
        <taxon>Hydnaceae</taxon>
        <taxon>Hydnum</taxon>
    </lineage>
</organism>
<comment type="subcellular location">
    <subcellularLocation>
        <location evidence="2">Endoplasmic reticulum membrane</location>
        <topology evidence="2">Multi-pass membrane protein</topology>
    </subcellularLocation>
</comment>
<feature type="domain" description="Ribophorin II C-terminal" evidence="14">
    <location>
        <begin position="190"/>
        <end position="281"/>
    </location>
</feature>
<dbReference type="InterPro" id="IPR055374">
    <property type="entry name" value="Ribophorin_II_3rd"/>
</dbReference>
<keyword evidence="16" id="KW-1185">Reference proteome</keyword>
<evidence type="ECO:0000256" key="10">
    <source>
        <dbReference type="ARBA" id="ARBA00030078"/>
    </source>
</evidence>
<comment type="similarity">
    <text evidence="4">Belongs to the SWP1 family.</text>
</comment>
<keyword evidence="5 12" id="KW-0812">Transmembrane</keyword>
<dbReference type="PANTHER" id="PTHR12640:SF0">
    <property type="entry name" value="DOLICHYL-DIPHOSPHOOLIGOSACCHARIDE--PROTEIN GLYCOSYLTRANSFERASE SUBUNIT 2"/>
    <property type="match status" value="1"/>
</dbReference>
<dbReference type="EMBL" id="MU128918">
    <property type="protein sequence ID" value="KAF9519347.1"/>
    <property type="molecule type" value="Genomic_DNA"/>
</dbReference>
<feature type="transmembrane region" description="Helical" evidence="12">
    <location>
        <begin position="232"/>
        <end position="252"/>
    </location>
</feature>
<dbReference type="PANTHER" id="PTHR12640">
    <property type="entry name" value="RIBOPHORIN II"/>
    <property type="match status" value="1"/>
</dbReference>
<evidence type="ECO:0000313" key="15">
    <source>
        <dbReference type="EMBL" id="KAF9519347.1"/>
    </source>
</evidence>
<evidence type="ECO:0000259" key="13">
    <source>
        <dbReference type="Pfam" id="PF23860"/>
    </source>
</evidence>
<comment type="function">
    <text evidence="1">Subunit of the oligosaccharyl transferase (OST) complex that catalyzes the initial transfer of a defined glycan (Glc(3)Man(9)GlcNAc(2) in eukaryotes) from the lipid carrier dolichol-pyrophosphate to an asparagine residue within an Asn-X-Ser/Thr consensus motif in nascent polypeptide chains, the first step in protein N-glycosylation. N-glycosylation occurs cotranslationally and the complex associates with the Sec61 complex at the channel-forming translocon complex that mediates protein translocation across the endoplasmic reticulum (ER). All subunits are required for a maximal enzyme activity.</text>
</comment>
<reference evidence="15" key="1">
    <citation type="journal article" date="2020" name="Nat. Commun.">
        <title>Large-scale genome sequencing of mycorrhizal fungi provides insights into the early evolution of symbiotic traits.</title>
        <authorList>
            <person name="Miyauchi S."/>
            <person name="Kiss E."/>
            <person name="Kuo A."/>
            <person name="Drula E."/>
            <person name="Kohler A."/>
            <person name="Sanchez-Garcia M."/>
            <person name="Morin E."/>
            <person name="Andreopoulos B."/>
            <person name="Barry K.W."/>
            <person name="Bonito G."/>
            <person name="Buee M."/>
            <person name="Carver A."/>
            <person name="Chen C."/>
            <person name="Cichocki N."/>
            <person name="Clum A."/>
            <person name="Culley D."/>
            <person name="Crous P.W."/>
            <person name="Fauchery L."/>
            <person name="Girlanda M."/>
            <person name="Hayes R.D."/>
            <person name="Keri Z."/>
            <person name="LaButti K."/>
            <person name="Lipzen A."/>
            <person name="Lombard V."/>
            <person name="Magnuson J."/>
            <person name="Maillard F."/>
            <person name="Murat C."/>
            <person name="Nolan M."/>
            <person name="Ohm R.A."/>
            <person name="Pangilinan J."/>
            <person name="Pereira M.F."/>
            <person name="Perotto S."/>
            <person name="Peter M."/>
            <person name="Pfister S."/>
            <person name="Riley R."/>
            <person name="Sitrit Y."/>
            <person name="Stielow J.B."/>
            <person name="Szollosi G."/>
            <person name="Zifcakova L."/>
            <person name="Stursova M."/>
            <person name="Spatafora J.W."/>
            <person name="Tedersoo L."/>
            <person name="Vaario L.M."/>
            <person name="Yamada A."/>
            <person name="Yan M."/>
            <person name="Wang P."/>
            <person name="Xu J."/>
            <person name="Bruns T."/>
            <person name="Baldrian P."/>
            <person name="Vilgalys R."/>
            <person name="Dunand C."/>
            <person name="Henrissat B."/>
            <person name="Grigoriev I.V."/>
            <person name="Hibbett D."/>
            <person name="Nagy L.G."/>
            <person name="Martin F.M."/>
        </authorList>
    </citation>
    <scope>NUCLEOTIDE SEQUENCE</scope>
    <source>
        <strain evidence="15">UP504</strain>
    </source>
</reference>
<evidence type="ECO:0000256" key="7">
    <source>
        <dbReference type="ARBA" id="ARBA00022824"/>
    </source>
</evidence>
<dbReference type="AlphaFoldDB" id="A0A9P6B8G0"/>
<sequence length="281" mass="30453">MIWQVPRELPRFANKYAHRNPLLLSAVGLVNAKLGLKSPKYSLLSHDGSVIKAEALDLASAPSETLTAGTSDTLKLSFTVIDDESTDDQGVQPHQAFLRFWQEGGVEGIQPVKVSSSGKAKFELNVRRPPPGIPATTHGAILNVDLILGSFTYVSSTVPLFKLRLPPSLPVAPHPEEVIYHPKPAIYHTFKSEQRTPPPTISLVFVVIALSPWVLLFSLLSKLPIHIAPSSATAPFIALLVAFEGLIVWYWVDLRLGQVLTYGAVLAVFTAAAGKRALASI</sequence>
<proteinExistence type="inferred from homology"/>
<protein>
    <recommendedName>
        <fullName evidence="11">Ribophorin II</fullName>
    </recommendedName>
    <alternativeName>
        <fullName evidence="10">Ribophorin-2</fullName>
    </alternativeName>
</protein>
<evidence type="ECO:0000256" key="5">
    <source>
        <dbReference type="ARBA" id="ARBA00022692"/>
    </source>
</evidence>
<evidence type="ECO:0000256" key="11">
    <source>
        <dbReference type="ARBA" id="ARBA00032139"/>
    </source>
</evidence>
<gene>
    <name evidence="15" type="ORF">BS47DRAFT_1375075</name>
</gene>
<evidence type="ECO:0000256" key="1">
    <source>
        <dbReference type="ARBA" id="ARBA00002791"/>
    </source>
</evidence>
<accession>A0A9P6B8G0</accession>
<evidence type="ECO:0000256" key="8">
    <source>
        <dbReference type="ARBA" id="ARBA00022989"/>
    </source>
</evidence>
<dbReference type="OrthoDB" id="432292at2759"/>